<feature type="compositionally biased region" description="Basic residues" evidence="1">
    <location>
        <begin position="284"/>
        <end position="296"/>
    </location>
</feature>
<dbReference type="AlphaFoldDB" id="A0A318ZKV6"/>
<organism evidence="2 3">
    <name type="scientific">Aspergillus saccharolyticus JOP 1030-1</name>
    <dbReference type="NCBI Taxonomy" id="1450539"/>
    <lineage>
        <taxon>Eukaryota</taxon>
        <taxon>Fungi</taxon>
        <taxon>Dikarya</taxon>
        <taxon>Ascomycota</taxon>
        <taxon>Pezizomycotina</taxon>
        <taxon>Eurotiomycetes</taxon>
        <taxon>Eurotiomycetidae</taxon>
        <taxon>Eurotiales</taxon>
        <taxon>Aspergillaceae</taxon>
        <taxon>Aspergillus</taxon>
        <taxon>Aspergillus subgen. Circumdati</taxon>
    </lineage>
</organism>
<gene>
    <name evidence="2" type="ORF">BP01DRAFT_354595</name>
</gene>
<dbReference type="OrthoDB" id="5421971at2759"/>
<evidence type="ECO:0000313" key="3">
    <source>
        <dbReference type="Proteomes" id="UP000248349"/>
    </source>
</evidence>
<feature type="compositionally biased region" description="Basic residues" evidence="1">
    <location>
        <begin position="111"/>
        <end position="127"/>
    </location>
</feature>
<dbReference type="GeneID" id="37075703"/>
<sequence length="440" mass="48889">MMRSKDPRVRQRINQLSHNLESANETAQEGLYTFSHSYILPCFTAIGNCLYSCTAPCLPNREDQLRRRRRGRAEANFDFYDDWDNEDSNAGLLGWGTDELDRLLAGSGQPRRQRRMSYGTRRARRKSTALVQDDRNDPTVIPSSSFLGFLERFPWRVGARGLKYRPSAADLQEHPAGLHRHNYEDEPLMEGAEEYEAQSSRNNGRFRSSTQSSRETTNSLSSRGDLIPSDEEEDAVPLDDEFAMALGSRRGTGLDSIDMIGDKPASMRSASGTFSLGTTGSSKGSKKKQKEKKSSRLRSPQEPDLEIPGDVSTPSLADLKKEEEQAEYEQESEIARKRLAARQLATDRGLNQQLSLANHGTSSAVTYSDPHRSLPGSAAEDPSVQNLKGYSDSRQLSQTFEDNSLTEPFPPFPTTPETHDSMLTSPNISSHGQSNDGGST</sequence>
<keyword evidence="3" id="KW-1185">Reference proteome</keyword>
<feature type="region of interest" description="Disordered" evidence="1">
    <location>
        <begin position="251"/>
        <end position="334"/>
    </location>
</feature>
<feature type="compositionally biased region" description="Polar residues" evidence="1">
    <location>
        <begin position="197"/>
        <end position="222"/>
    </location>
</feature>
<accession>A0A318ZKV6</accession>
<feature type="region of interest" description="Disordered" evidence="1">
    <location>
        <begin position="105"/>
        <end position="136"/>
    </location>
</feature>
<feature type="compositionally biased region" description="Low complexity" evidence="1">
    <location>
        <begin position="271"/>
        <end position="283"/>
    </location>
</feature>
<dbReference type="RefSeq" id="XP_025433387.1">
    <property type="nucleotide sequence ID" value="XM_025574475.1"/>
</dbReference>
<dbReference type="EMBL" id="KZ821224">
    <property type="protein sequence ID" value="PYH47405.1"/>
    <property type="molecule type" value="Genomic_DNA"/>
</dbReference>
<name>A0A318ZKV6_9EURO</name>
<feature type="region of interest" description="Disordered" evidence="1">
    <location>
        <begin position="191"/>
        <end position="236"/>
    </location>
</feature>
<feature type="compositionally biased region" description="Polar residues" evidence="1">
    <location>
        <begin position="421"/>
        <end position="440"/>
    </location>
</feature>
<evidence type="ECO:0000256" key="1">
    <source>
        <dbReference type="SAM" id="MobiDB-lite"/>
    </source>
</evidence>
<reference evidence="2 3" key="1">
    <citation type="submission" date="2016-12" db="EMBL/GenBank/DDBJ databases">
        <title>The genomes of Aspergillus section Nigri reveals drivers in fungal speciation.</title>
        <authorList>
            <consortium name="DOE Joint Genome Institute"/>
            <person name="Vesth T.C."/>
            <person name="Nybo J."/>
            <person name="Theobald S."/>
            <person name="Brandl J."/>
            <person name="Frisvad J.C."/>
            <person name="Nielsen K.F."/>
            <person name="Lyhne E.K."/>
            <person name="Kogle M.E."/>
            <person name="Kuo A."/>
            <person name="Riley R."/>
            <person name="Clum A."/>
            <person name="Nolan M."/>
            <person name="Lipzen A."/>
            <person name="Salamov A."/>
            <person name="Henrissat B."/>
            <person name="Wiebenga A."/>
            <person name="De Vries R.P."/>
            <person name="Grigoriev I.V."/>
            <person name="Mortensen U.H."/>
            <person name="Andersen M.R."/>
            <person name="Baker S.E."/>
        </authorList>
    </citation>
    <scope>NUCLEOTIDE SEQUENCE [LARGE SCALE GENOMIC DNA]</scope>
    <source>
        <strain evidence="2 3">JOP 1030-1</strain>
    </source>
</reference>
<feature type="compositionally biased region" description="Polar residues" evidence="1">
    <location>
        <begin position="351"/>
        <end position="366"/>
    </location>
</feature>
<evidence type="ECO:0000313" key="2">
    <source>
        <dbReference type="EMBL" id="PYH47405.1"/>
    </source>
</evidence>
<protein>
    <submittedName>
        <fullName evidence="2">Uncharacterized protein</fullName>
    </submittedName>
</protein>
<dbReference type="Proteomes" id="UP000248349">
    <property type="component" value="Unassembled WGS sequence"/>
</dbReference>
<feature type="compositionally biased region" description="Polar residues" evidence="1">
    <location>
        <begin position="383"/>
        <end position="405"/>
    </location>
</feature>
<proteinExistence type="predicted"/>
<feature type="region of interest" description="Disordered" evidence="1">
    <location>
        <begin position="351"/>
        <end position="440"/>
    </location>
</feature>